<sequence>MQEYITAFLILFIIGVVGICVNGVCVYKIRKITEMQNVFGYICFSHCISNIGVLTIFVCFGSPMILFQNKSDFIYLINTKFGQLGMFFWYISMYSHVFICVNRFLAIYFPLKYNKIFTFRNSCYYVGSIWVIATIHILPYFGRYCDYYFDAEAYLWTFSLSECSHILGGIIDFYISLVYVSFTIVTDLLIFAKLWHRTRNNKNTLELKTQQQTTAADGRKTNLGTKTFYRRTIVNFKSQVGPKKERPQTQNKHRIKFFLQAFCQNLLFLAEINSFYLISVYFTEPLSIMAFTSVAWELCHALDGVILMLFNAEIRKIFTNCGSKK</sequence>
<evidence type="ECO:0000313" key="1">
    <source>
        <dbReference type="Proteomes" id="UP000095286"/>
    </source>
</evidence>
<name>A0AC35TUC7_9BILA</name>
<dbReference type="WBParaSite" id="RSKR_0000393300.1">
    <property type="protein sequence ID" value="RSKR_0000393300.1"/>
    <property type="gene ID" value="RSKR_0000393300"/>
</dbReference>
<accession>A0AC35TUC7</accession>
<organism evidence="1 2">
    <name type="scientific">Rhabditophanes sp. KR3021</name>
    <dbReference type="NCBI Taxonomy" id="114890"/>
    <lineage>
        <taxon>Eukaryota</taxon>
        <taxon>Metazoa</taxon>
        <taxon>Ecdysozoa</taxon>
        <taxon>Nematoda</taxon>
        <taxon>Chromadorea</taxon>
        <taxon>Rhabditida</taxon>
        <taxon>Tylenchina</taxon>
        <taxon>Panagrolaimomorpha</taxon>
        <taxon>Strongyloidoidea</taxon>
        <taxon>Alloionematidae</taxon>
        <taxon>Rhabditophanes</taxon>
    </lineage>
</organism>
<proteinExistence type="predicted"/>
<evidence type="ECO:0000313" key="2">
    <source>
        <dbReference type="WBParaSite" id="RSKR_0000393300.1"/>
    </source>
</evidence>
<protein>
    <submittedName>
        <fullName evidence="2">G_PROTEIN_RECEP_F1_2 domain-containing protein</fullName>
    </submittedName>
</protein>
<reference evidence="2" key="1">
    <citation type="submission" date="2016-11" db="UniProtKB">
        <authorList>
            <consortium name="WormBaseParasite"/>
        </authorList>
    </citation>
    <scope>IDENTIFICATION</scope>
    <source>
        <strain evidence="2">KR3021</strain>
    </source>
</reference>
<dbReference type="Proteomes" id="UP000095286">
    <property type="component" value="Unplaced"/>
</dbReference>